<keyword evidence="1" id="KW-0812">Transmembrane</keyword>
<proteinExistence type="predicted"/>
<protein>
    <submittedName>
        <fullName evidence="2">Putative membrane protein YdfK</fullName>
    </submittedName>
</protein>
<sequence>MLGTIVNAIAIIIGSIIGQLIKGLNPEKFNDTIIKGLALCVMLIGISGALESSNILLLIFSIGIGAFIGEVIDIDSMLQKLGDSLEKRFNVGKISEGFVTATLIYCVGAMAIVGSLESGLTGNHETLYAKSTIDGISSIIFSSSLGIGVMLSSISVFIYQGIITLGAGFLRNILLDSTIREMSAVGSLLIVGIGLNMVGNSKIKVANLLPAVLIPFVYQVLLNILGK</sequence>
<feature type="transmembrane region" description="Helical" evidence="1">
    <location>
        <begin position="94"/>
        <end position="116"/>
    </location>
</feature>
<dbReference type="PANTHER" id="PTHR36111:SF2">
    <property type="entry name" value="INNER MEMBRANE PROTEIN"/>
    <property type="match status" value="1"/>
</dbReference>
<dbReference type="Proteomes" id="UP000190140">
    <property type="component" value="Unassembled WGS sequence"/>
</dbReference>
<evidence type="ECO:0000256" key="1">
    <source>
        <dbReference type="SAM" id="Phobius"/>
    </source>
</evidence>
<feature type="transmembrane region" description="Helical" evidence="1">
    <location>
        <begin position="179"/>
        <end position="199"/>
    </location>
</feature>
<feature type="transmembrane region" description="Helical" evidence="1">
    <location>
        <begin position="205"/>
        <end position="225"/>
    </location>
</feature>
<feature type="transmembrane region" description="Helical" evidence="1">
    <location>
        <begin position="136"/>
        <end position="159"/>
    </location>
</feature>
<keyword evidence="3" id="KW-1185">Reference proteome</keyword>
<gene>
    <name evidence="2" type="primary">ydfK</name>
    <name evidence="2" type="ORF">CLOTH_13250</name>
</gene>
<dbReference type="PANTHER" id="PTHR36111">
    <property type="entry name" value="INNER MEMBRANE PROTEIN-RELATED"/>
    <property type="match status" value="1"/>
</dbReference>
<feature type="transmembrane region" description="Helical" evidence="1">
    <location>
        <begin position="6"/>
        <end position="25"/>
    </location>
</feature>
<dbReference type="Pfam" id="PF04474">
    <property type="entry name" value="DUF554"/>
    <property type="match status" value="1"/>
</dbReference>
<evidence type="ECO:0000313" key="2">
    <source>
        <dbReference type="EMBL" id="OPJ55567.1"/>
    </source>
</evidence>
<dbReference type="RefSeq" id="WP_079412320.1">
    <property type="nucleotide sequence ID" value="NZ_MZGW01000004.1"/>
</dbReference>
<feature type="transmembrane region" description="Helical" evidence="1">
    <location>
        <begin position="32"/>
        <end position="49"/>
    </location>
</feature>
<dbReference type="EMBL" id="MZGW01000004">
    <property type="protein sequence ID" value="OPJ55567.1"/>
    <property type="molecule type" value="Genomic_DNA"/>
</dbReference>
<reference evidence="2 3" key="1">
    <citation type="submission" date="2017-03" db="EMBL/GenBank/DDBJ databases">
        <title>Genome sequence of Clostridium thermoalcaliphilum DSM 7309.</title>
        <authorList>
            <person name="Poehlein A."/>
            <person name="Daniel R."/>
        </authorList>
    </citation>
    <scope>NUCLEOTIDE SEQUENCE [LARGE SCALE GENOMIC DNA]</scope>
    <source>
        <strain evidence="2 3">DSM 7309</strain>
    </source>
</reference>
<evidence type="ECO:0000313" key="3">
    <source>
        <dbReference type="Proteomes" id="UP000190140"/>
    </source>
</evidence>
<keyword evidence="1" id="KW-0472">Membrane</keyword>
<accession>A0A1V4I7P1</accession>
<dbReference type="OrthoDB" id="9797976at2"/>
<comment type="caution">
    <text evidence="2">The sequence shown here is derived from an EMBL/GenBank/DDBJ whole genome shotgun (WGS) entry which is preliminary data.</text>
</comment>
<organism evidence="2 3">
    <name type="scientific">Alkalithermobacter paradoxus</name>
    <dbReference type="NCBI Taxonomy" id="29349"/>
    <lineage>
        <taxon>Bacteria</taxon>
        <taxon>Bacillati</taxon>
        <taxon>Bacillota</taxon>
        <taxon>Clostridia</taxon>
        <taxon>Peptostreptococcales</taxon>
        <taxon>Tepidibacteraceae</taxon>
        <taxon>Alkalithermobacter</taxon>
    </lineage>
</organism>
<dbReference type="AlphaFoldDB" id="A0A1V4I7P1"/>
<feature type="transmembrane region" description="Helical" evidence="1">
    <location>
        <begin position="55"/>
        <end position="74"/>
    </location>
</feature>
<keyword evidence="1" id="KW-1133">Transmembrane helix</keyword>
<name>A0A1V4I7P1_9FIRM</name>
<dbReference type="InterPro" id="IPR007563">
    <property type="entry name" value="DUF554"/>
</dbReference>